<proteinExistence type="predicted"/>
<gene>
    <name evidence="2" type="ORF">RRG08_015245</name>
</gene>
<comment type="caution">
    <text evidence="2">The sequence shown here is derived from an EMBL/GenBank/DDBJ whole genome shotgun (WGS) entry which is preliminary data.</text>
</comment>
<evidence type="ECO:0000313" key="2">
    <source>
        <dbReference type="EMBL" id="KAK3760206.1"/>
    </source>
</evidence>
<reference evidence="2" key="1">
    <citation type="journal article" date="2023" name="G3 (Bethesda)">
        <title>A reference genome for the long-term kleptoplast-retaining sea slug Elysia crispata morphotype clarki.</title>
        <authorList>
            <person name="Eastman K.E."/>
            <person name="Pendleton A.L."/>
            <person name="Shaikh M.A."/>
            <person name="Suttiyut T."/>
            <person name="Ogas R."/>
            <person name="Tomko P."/>
            <person name="Gavelis G."/>
            <person name="Widhalm J.R."/>
            <person name="Wisecaver J.H."/>
        </authorList>
    </citation>
    <scope>NUCLEOTIDE SEQUENCE</scope>
    <source>
        <strain evidence="2">ECLA1</strain>
    </source>
</reference>
<dbReference type="Proteomes" id="UP001283361">
    <property type="component" value="Unassembled WGS sequence"/>
</dbReference>
<keyword evidence="3" id="KW-1185">Reference proteome</keyword>
<sequence length="137" mass="15095">MKDSKDSPERDIFGIIKTYQACHCKQLPEGGFPRIVRPTEVSKGSPRETPNASRWFDKEKASSSIMKPPPKGGRAGDTKGLRLRPFRGIIFATQWGSSRGASPPQRFSKGRSSFNFALWAKHIPPKGDRGGASLPDI</sequence>
<evidence type="ECO:0000313" key="3">
    <source>
        <dbReference type="Proteomes" id="UP001283361"/>
    </source>
</evidence>
<feature type="region of interest" description="Disordered" evidence="1">
    <location>
        <begin position="30"/>
        <end position="80"/>
    </location>
</feature>
<organism evidence="2 3">
    <name type="scientific">Elysia crispata</name>
    <name type="common">lettuce slug</name>
    <dbReference type="NCBI Taxonomy" id="231223"/>
    <lineage>
        <taxon>Eukaryota</taxon>
        <taxon>Metazoa</taxon>
        <taxon>Spiralia</taxon>
        <taxon>Lophotrochozoa</taxon>
        <taxon>Mollusca</taxon>
        <taxon>Gastropoda</taxon>
        <taxon>Heterobranchia</taxon>
        <taxon>Euthyneura</taxon>
        <taxon>Panpulmonata</taxon>
        <taxon>Sacoglossa</taxon>
        <taxon>Placobranchoidea</taxon>
        <taxon>Plakobranchidae</taxon>
        <taxon>Elysia</taxon>
    </lineage>
</organism>
<name>A0AAE0Z0W4_9GAST</name>
<accession>A0AAE0Z0W4</accession>
<dbReference type="EMBL" id="JAWDGP010005039">
    <property type="protein sequence ID" value="KAK3760206.1"/>
    <property type="molecule type" value="Genomic_DNA"/>
</dbReference>
<protein>
    <submittedName>
        <fullName evidence="2">Uncharacterized protein</fullName>
    </submittedName>
</protein>
<dbReference type="AlphaFoldDB" id="A0AAE0Z0W4"/>
<evidence type="ECO:0000256" key="1">
    <source>
        <dbReference type="SAM" id="MobiDB-lite"/>
    </source>
</evidence>